<evidence type="ECO:0000313" key="2">
    <source>
        <dbReference type="EMBL" id="OHA65719.1"/>
    </source>
</evidence>
<dbReference type="AlphaFoldDB" id="A0A1G2R017"/>
<sequence length="229" mass="26362">MKKSSRTNKELSAIFSHIAELLDINSVPFKPASYRRAAKILEQMGQEVRDVYAQKGTAGLKEIPGIGESMASKIEEFLTKKKIAVYEELKEKTAVREVVTHFFQTKGLSLAKLKKDARKHNIVYARYTAPAKQLLELAGSVPKAKETISIVADWANSRKLDYSIETVFKKWLEMDRLKPKEIVKKPFYENNPMVWSEAKKKWFVVTPHGEWLEFADSESKIEWKIPEEK</sequence>
<dbReference type="InterPro" id="IPR027421">
    <property type="entry name" value="DNA_pol_lamdba_lyase_dom_sf"/>
</dbReference>
<accession>A0A1G2R017</accession>
<gene>
    <name evidence="2" type="ORF">A3C04_02275</name>
</gene>
<dbReference type="Proteomes" id="UP000178092">
    <property type="component" value="Unassembled WGS sequence"/>
</dbReference>
<dbReference type="Gene3D" id="1.10.150.110">
    <property type="entry name" value="DNA polymerase beta, N-terminal domain-like"/>
    <property type="match status" value="1"/>
</dbReference>
<organism evidence="2 3">
    <name type="scientific">Candidatus Wildermuthbacteria bacterium RIFCSPHIGHO2_02_FULL_45_25</name>
    <dbReference type="NCBI Taxonomy" id="1802450"/>
    <lineage>
        <taxon>Bacteria</taxon>
        <taxon>Candidatus Wildermuthiibacteriota</taxon>
    </lineage>
</organism>
<dbReference type="Pfam" id="PF14716">
    <property type="entry name" value="HHH_8"/>
    <property type="match status" value="1"/>
</dbReference>
<evidence type="ECO:0000313" key="3">
    <source>
        <dbReference type="Proteomes" id="UP000178092"/>
    </source>
</evidence>
<comment type="caution">
    <text evidence="2">The sequence shown here is derived from an EMBL/GenBank/DDBJ whole genome shotgun (WGS) entry which is preliminary data.</text>
</comment>
<reference evidence="2 3" key="1">
    <citation type="journal article" date="2016" name="Nat. Commun.">
        <title>Thousands of microbial genomes shed light on interconnected biogeochemical processes in an aquifer system.</title>
        <authorList>
            <person name="Anantharaman K."/>
            <person name="Brown C.T."/>
            <person name="Hug L.A."/>
            <person name="Sharon I."/>
            <person name="Castelle C.J."/>
            <person name="Probst A.J."/>
            <person name="Thomas B.C."/>
            <person name="Singh A."/>
            <person name="Wilkins M.J."/>
            <person name="Karaoz U."/>
            <person name="Brodie E.L."/>
            <person name="Williams K.H."/>
            <person name="Hubbard S.S."/>
            <person name="Banfield J.F."/>
        </authorList>
    </citation>
    <scope>NUCLEOTIDE SEQUENCE [LARGE SCALE GENOMIC DNA]</scope>
</reference>
<feature type="domain" description="Crossover junction endonuclease MUS81-like HHH" evidence="1">
    <location>
        <begin position="7"/>
        <end position="82"/>
    </location>
</feature>
<dbReference type="InterPro" id="IPR010996">
    <property type="entry name" value="HHH_MUS81"/>
</dbReference>
<dbReference type="SUPFAM" id="SSF47802">
    <property type="entry name" value="DNA polymerase beta, N-terminal domain-like"/>
    <property type="match status" value="1"/>
</dbReference>
<dbReference type="EMBL" id="MHTV01000042">
    <property type="protein sequence ID" value="OHA65719.1"/>
    <property type="molecule type" value="Genomic_DNA"/>
</dbReference>
<protein>
    <recommendedName>
        <fullName evidence="1">Crossover junction endonuclease MUS81-like HHH domain-containing protein</fullName>
    </recommendedName>
</protein>
<name>A0A1G2R017_9BACT</name>
<evidence type="ECO:0000259" key="1">
    <source>
        <dbReference type="Pfam" id="PF14716"/>
    </source>
</evidence>
<proteinExistence type="predicted"/>